<organism evidence="15 16">
    <name type="scientific">Shewanella avicenniae</name>
    <dbReference type="NCBI Taxonomy" id="2814294"/>
    <lineage>
        <taxon>Bacteria</taxon>
        <taxon>Pseudomonadati</taxon>
        <taxon>Pseudomonadota</taxon>
        <taxon>Gammaproteobacteria</taxon>
        <taxon>Alteromonadales</taxon>
        <taxon>Shewanellaceae</taxon>
        <taxon>Shewanella</taxon>
    </lineage>
</organism>
<evidence type="ECO:0000256" key="8">
    <source>
        <dbReference type="ARBA" id="ARBA00022777"/>
    </source>
</evidence>
<dbReference type="InterPro" id="IPR018113">
    <property type="entry name" value="PTrfase_EIIB_Cys"/>
</dbReference>
<keyword evidence="2" id="KW-0813">Transport</keyword>
<sequence>MRKSLTWWSTQWFKFAQNLSQTLLAPIAILPAAGVMLGLASSLHPYLPEQLAELLRNIGNFAFLIMPMLFAVAIATGFCKEPGTAALTSVFGYGVFTSSMTVLTGQNIDPSSTVILNNQMLDTGIAGGMVMGLMSCLAMHWSQYVRLPSMFSFFEGRRSAPMLVLPMAMLVAWGFSLIWPTLADKIDHIANWAVYQRPAWAFALYATVERLLIPIGLHHIWNTPFFLEFGQYVHQGEVVRGEVARYLAGDPLAGNLAGGYLIKMWGLPAAAIAMLHSANPSERNRIAGVMLSAAATSWLTGVTEPIEFAFLFVAPVLYFVHALLCGLAYMICVMLDIHYGVTFSQGFVDLLLLWNKSSNSSWLLLLGPMTALIYYALFTTSIRVFNLKTPGRIESFDLPVGSTSERPALLISALGGIGNIEQMKACMTRIRLSVRSPENVDKSKLLALGAKGVIVLGHGVQVVLGTQAEDVRQQMQSHIDASSV</sequence>
<dbReference type="SUPFAM" id="SSF55604">
    <property type="entry name" value="Glucose permease domain IIB"/>
    <property type="match status" value="1"/>
</dbReference>
<name>A0ABX7QNS0_9GAMM</name>
<reference evidence="15 16" key="1">
    <citation type="submission" date="2021-03" db="EMBL/GenBank/DDBJ databases">
        <title>Novel species identification of genus Shewanella.</title>
        <authorList>
            <person name="Liu G."/>
            <person name="Zhang Q."/>
        </authorList>
    </citation>
    <scope>NUCLEOTIDE SEQUENCE [LARGE SCALE GENOMIC DNA]</scope>
    <source>
        <strain evidence="15 16">FJAT-51800</strain>
    </source>
</reference>
<proteinExistence type="predicted"/>
<dbReference type="InterPro" id="IPR013013">
    <property type="entry name" value="PTS_EIIC_1"/>
</dbReference>
<evidence type="ECO:0000256" key="11">
    <source>
        <dbReference type="PROSITE-ProRule" id="PRU00421"/>
    </source>
</evidence>
<keyword evidence="4" id="KW-0762">Sugar transport</keyword>
<dbReference type="Pfam" id="PF02378">
    <property type="entry name" value="PTS_EIIC"/>
    <property type="match status" value="1"/>
</dbReference>
<feature type="transmembrane region" description="Helical" evidence="12">
    <location>
        <begin position="123"/>
        <end position="141"/>
    </location>
</feature>
<evidence type="ECO:0000256" key="7">
    <source>
        <dbReference type="ARBA" id="ARBA00022692"/>
    </source>
</evidence>
<keyword evidence="7 12" id="KW-0812">Transmembrane</keyword>
<evidence type="ECO:0000256" key="4">
    <source>
        <dbReference type="ARBA" id="ARBA00022597"/>
    </source>
</evidence>
<dbReference type="PANTHER" id="PTHR30009:SF20">
    <property type="entry name" value="PTS SYSTEM GLUCOSE-SPECIFIC EIICB COMPONENT-RELATED"/>
    <property type="match status" value="1"/>
</dbReference>
<feature type="transmembrane region" description="Helical" evidence="12">
    <location>
        <begin position="162"/>
        <end position="182"/>
    </location>
</feature>
<keyword evidence="5" id="KW-0808">Transferase</keyword>
<keyword evidence="10 12" id="KW-0472">Membrane</keyword>
<keyword evidence="8" id="KW-0418">Kinase</keyword>
<evidence type="ECO:0000256" key="5">
    <source>
        <dbReference type="ARBA" id="ARBA00022679"/>
    </source>
</evidence>
<feature type="transmembrane region" description="Helical" evidence="12">
    <location>
        <begin position="308"/>
        <end position="330"/>
    </location>
</feature>
<evidence type="ECO:0000256" key="10">
    <source>
        <dbReference type="ARBA" id="ARBA00023136"/>
    </source>
</evidence>
<evidence type="ECO:0000256" key="9">
    <source>
        <dbReference type="ARBA" id="ARBA00022989"/>
    </source>
</evidence>
<feature type="domain" description="PTS EIIC type-1" evidence="14">
    <location>
        <begin position="10"/>
        <end position="394"/>
    </location>
</feature>
<dbReference type="PROSITE" id="PS51103">
    <property type="entry name" value="PTS_EIIC_TYPE_1"/>
    <property type="match status" value="1"/>
</dbReference>
<evidence type="ECO:0000256" key="6">
    <source>
        <dbReference type="ARBA" id="ARBA00022683"/>
    </source>
</evidence>
<dbReference type="EMBL" id="CP071503">
    <property type="protein sequence ID" value="QSX32535.1"/>
    <property type="molecule type" value="Genomic_DNA"/>
</dbReference>
<gene>
    <name evidence="15" type="ORF">JYB87_12260</name>
</gene>
<evidence type="ECO:0000256" key="2">
    <source>
        <dbReference type="ARBA" id="ARBA00022448"/>
    </source>
</evidence>
<comment type="subcellular location">
    <subcellularLocation>
        <location evidence="1">Cell membrane</location>
        <topology evidence="1">Multi-pass membrane protein</topology>
    </subcellularLocation>
</comment>
<dbReference type="Proteomes" id="UP000662770">
    <property type="component" value="Chromosome"/>
</dbReference>
<feature type="domain" description="PTS EIIB type-1" evidence="13">
    <location>
        <begin position="404"/>
        <end position="484"/>
    </location>
</feature>
<evidence type="ECO:0000256" key="3">
    <source>
        <dbReference type="ARBA" id="ARBA00022475"/>
    </source>
</evidence>
<evidence type="ECO:0000256" key="1">
    <source>
        <dbReference type="ARBA" id="ARBA00004651"/>
    </source>
</evidence>
<dbReference type="PROSITE" id="PS51098">
    <property type="entry name" value="PTS_EIIB_TYPE_1"/>
    <property type="match status" value="1"/>
</dbReference>
<evidence type="ECO:0000313" key="16">
    <source>
        <dbReference type="Proteomes" id="UP000662770"/>
    </source>
</evidence>
<evidence type="ECO:0000259" key="14">
    <source>
        <dbReference type="PROSITE" id="PS51103"/>
    </source>
</evidence>
<feature type="transmembrane region" description="Helical" evidence="12">
    <location>
        <begin position="360"/>
        <end position="378"/>
    </location>
</feature>
<dbReference type="InterPro" id="IPR001996">
    <property type="entry name" value="PTS_IIB_1"/>
</dbReference>
<feature type="transmembrane region" description="Helical" evidence="12">
    <location>
        <begin position="85"/>
        <end position="103"/>
    </location>
</feature>
<dbReference type="CDD" id="cd00212">
    <property type="entry name" value="PTS_IIB_glc"/>
    <property type="match status" value="1"/>
</dbReference>
<dbReference type="InterPro" id="IPR036878">
    <property type="entry name" value="Glu_permease_IIB"/>
</dbReference>
<protein>
    <submittedName>
        <fullName evidence="15">PTS transporter subunit EIIC</fullName>
    </submittedName>
</protein>
<evidence type="ECO:0000313" key="15">
    <source>
        <dbReference type="EMBL" id="QSX32535.1"/>
    </source>
</evidence>
<keyword evidence="6" id="KW-0598">Phosphotransferase system</keyword>
<feature type="active site" description="Phosphocysteine intermediate; for EIIB activity" evidence="11">
    <location>
        <position position="426"/>
    </location>
</feature>
<feature type="transmembrane region" description="Helical" evidence="12">
    <location>
        <begin position="58"/>
        <end position="78"/>
    </location>
</feature>
<evidence type="ECO:0000256" key="12">
    <source>
        <dbReference type="SAM" id="Phobius"/>
    </source>
</evidence>
<dbReference type="NCBIfam" id="TIGR00826">
    <property type="entry name" value="EIIB_glc"/>
    <property type="match status" value="1"/>
</dbReference>
<dbReference type="InterPro" id="IPR003352">
    <property type="entry name" value="PTS_EIIC"/>
</dbReference>
<keyword evidence="9 12" id="KW-1133">Transmembrane helix</keyword>
<dbReference type="Pfam" id="PF00367">
    <property type="entry name" value="PTS_EIIB"/>
    <property type="match status" value="1"/>
</dbReference>
<accession>A0ABX7QNS0</accession>
<dbReference type="RefSeq" id="WP_207353777.1">
    <property type="nucleotide sequence ID" value="NZ_CP071503.1"/>
</dbReference>
<keyword evidence="16" id="KW-1185">Reference proteome</keyword>
<dbReference type="Gene3D" id="3.30.1360.60">
    <property type="entry name" value="Glucose permease domain IIB"/>
    <property type="match status" value="1"/>
</dbReference>
<dbReference type="PANTHER" id="PTHR30009">
    <property type="entry name" value="CYTOCHROME C-TYPE SYNTHESIS PROTEIN AND PTS TRANSMEMBRANE COMPONENT"/>
    <property type="match status" value="1"/>
</dbReference>
<evidence type="ECO:0000259" key="13">
    <source>
        <dbReference type="PROSITE" id="PS51098"/>
    </source>
</evidence>
<dbReference type="InterPro" id="IPR050429">
    <property type="entry name" value="PTS_Glucose_EIICBA"/>
</dbReference>
<feature type="transmembrane region" description="Helical" evidence="12">
    <location>
        <begin position="252"/>
        <end position="274"/>
    </location>
</feature>
<keyword evidence="3" id="KW-1003">Cell membrane</keyword>